<dbReference type="EMBL" id="BMYM01000001">
    <property type="protein sequence ID" value="GHD25478.1"/>
    <property type="molecule type" value="Genomic_DNA"/>
</dbReference>
<organism evidence="2 3">
    <name type="scientific">Parahalioglobus pacificus</name>
    <dbReference type="NCBI Taxonomy" id="930806"/>
    <lineage>
        <taxon>Bacteria</taxon>
        <taxon>Pseudomonadati</taxon>
        <taxon>Pseudomonadota</taxon>
        <taxon>Gammaproteobacteria</taxon>
        <taxon>Cellvibrionales</taxon>
        <taxon>Halieaceae</taxon>
        <taxon>Parahalioglobus</taxon>
    </lineage>
</organism>
<dbReference type="AlphaFoldDB" id="A0A918XD73"/>
<sequence length="571" mass="61789">MKARDKRPIAQLLGAVTQGGAASTISKKLQPQAAELQQQSRTWLRYKGIQGLGIGYKRSANRNTGVPCLKVYVASKRSKSRLRDPAPVELPALSGGGQIPVDVEEIGQLRLHAGPVYPGASVAHKTRSAGTLGMVVQPRDNGPERYLLSCHHVLAPLDPDDRSTAIRHPAPDDGGASDYYNVAHYLYSFPLFNDAVGYPNIADAALAELKPGIDWYSELPMIGEPSGWTDQINEDGFVLLHGRTSELDSGVIMDTDFYTELVHSGPGGARWRYRFGAQVLCSPYGDPGDSGAAILNERRQVIGLHIGGSSQRSIFSPIRPIFDYFQVDLASRDGAHGAAPAATPPVAPAPVADGTYATAALTGLHSVFGSVPWRLTASGLEVEGAVNGTPGALQTVPRVWQQFGPAIRQAAREFSVPAELIIACLCTESGGNPAATREEPGYVNDRETPSRVSAGMLQTLISTAREALGDTAIDRSWLLQPQNSIRAGTAYIKRQQFITRYDPPKVACAYNAGGVYENRGINNRWKMRQYPIGSGKHADRFIMWFNDVFRYFAQLPASSIPADSFFAEMNL</sequence>
<dbReference type="InterPro" id="IPR008258">
    <property type="entry name" value="Transglycosylase_SLT_dom_1"/>
</dbReference>
<comment type="caution">
    <text evidence="2">The sequence shown here is derived from an EMBL/GenBank/DDBJ whole genome shotgun (WGS) entry which is preliminary data.</text>
</comment>
<proteinExistence type="predicted"/>
<feature type="domain" description="Transglycosylase SLT" evidence="1">
    <location>
        <begin position="406"/>
        <end position="522"/>
    </location>
</feature>
<name>A0A918XD73_9GAMM</name>
<reference evidence="2" key="2">
    <citation type="submission" date="2020-09" db="EMBL/GenBank/DDBJ databases">
        <authorList>
            <person name="Sun Q."/>
            <person name="Kim S."/>
        </authorList>
    </citation>
    <scope>NUCLEOTIDE SEQUENCE</scope>
    <source>
        <strain evidence="2">KCTC 23430</strain>
    </source>
</reference>
<dbReference type="InterPro" id="IPR009003">
    <property type="entry name" value="Peptidase_S1_PA"/>
</dbReference>
<evidence type="ECO:0000313" key="3">
    <source>
        <dbReference type="Proteomes" id="UP000644693"/>
    </source>
</evidence>
<evidence type="ECO:0000313" key="2">
    <source>
        <dbReference type="EMBL" id="GHD25478.1"/>
    </source>
</evidence>
<protein>
    <recommendedName>
        <fullName evidence="1">Transglycosylase SLT domain-containing protein</fullName>
    </recommendedName>
</protein>
<evidence type="ECO:0000259" key="1">
    <source>
        <dbReference type="Pfam" id="PF01464"/>
    </source>
</evidence>
<accession>A0A918XD73</accession>
<gene>
    <name evidence="2" type="ORF">GCM10007053_01310</name>
</gene>
<dbReference type="SUPFAM" id="SSF50494">
    <property type="entry name" value="Trypsin-like serine proteases"/>
    <property type="match status" value="1"/>
</dbReference>
<dbReference type="Gene3D" id="1.10.530.10">
    <property type="match status" value="1"/>
</dbReference>
<dbReference type="RefSeq" id="WP_189474222.1">
    <property type="nucleotide sequence ID" value="NZ_BMYM01000001.1"/>
</dbReference>
<keyword evidence="3" id="KW-1185">Reference proteome</keyword>
<reference evidence="2" key="1">
    <citation type="journal article" date="2014" name="Int. J. Syst. Evol. Microbiol.">
        <title>Complete genome sequence of Corynebacterium casei LMG S-19264T (=DSM 44701T), isolated from a smear-ripened cheese.</title>
        <authorList>
            <consortium name="US DOE Joint Genome Institute (JGI-PGF)"/>
            <person name="Walter F."/>
            <person name="Albersmeier A."/>
            <person name="Kalinowski J."/>
            <person name="Ruckert C."/>
        </authorList>
    </citation>
    <scope>NUCLEOTIDE SEQUENCE</scope>
    <source>
        <strain evidence="2">KCTC 23430</strain>
    </source>
</reference>
<dbReference type="SUPFAM" id="SSF53955">
    <property type="entry name" value="Lysozyme-like"/>
    <property type="match status" value="1"/>
</dbReference>
<dbReference type="InterPro" id="IPR023346">
    <property type="entry name" value="Lysozyme-like_dom_sf"/>
</dbReference>
<dbReference type="Pfam" id="PF01464">
    <property type="entry name" value="SLT"/>
    <property type="match status" value="1"/>
</dbReference>
<dbReference type="Proteomes" id="UP000644693">
    <property type="component" value="Unassembled WGS sequence"/>
</dbReference>